<evidence type="ECO:0000256" key="1">
    <source>
        <dbReference type="SAM" id="Coils"/>
    </source>
</evidence>
<evidence type="ECO:0008006" key="4">
    <source>
        <dbReference type="Google" id="ProtNLM"/>
    </source>
</evidence>
<proteinExistence type="predicted"/>
<dbReference type="OrthoDB" id="693653at2759"/>
<dbReference type="AlphaFoldDB" id="A0A1E5W7A7"/>
<feature type="coiled-coil region" evidence="1">
    <location>
        <begin position="3"/>
        <end position="40"/>
    </location>
</feature>
<name>A0A1E5W7A7_9POAL</name>
<keyword evidence="3" id="KW-1185">Reference proteome</keyword>
<gene>
    <name evidence="2" type="ORF">BAE44_0005717</name>
</gene>
<sequence>MEAKAMEEQKATFKERKYQIQEEKRRIMKEAVMNKKLEQEQEIMFMDTHCLDDEQKAYVSAMPAQILAWMGGFGGGASGGNGGV</sequence>
<protein>
    <recommendedName>
        <fullName evidence="4">No apical meristem-associated C-terminal domain-containing protein</fullName>
    </recommendedName>
</protein>
<evidence type="ECO:0000313" key="3">
    <source>
        <dbReference type="Proteomes" id="UP000095767"/>
    </source>
</evidence>
<dbReference type="EMBL" id="LWDX02019274">
    <property type="protein sequence ID" value="OEL33264.1"/>
    <property type="molecule type" value="Genomic_DNA"/>
</dbReference>
<reference evidence="2 3" key="1">
    <citation type="submission" date="2016-09" db="EMBL/GenBank/DDBJ databases">
        <title>The draft genome of Dichanthelium oligosanthes: A C3 panicoid grass species.</title>
        <authorList>
            <person name="Studer A.J."/>
            <person name="Schnable J.C."/>
            <person name="Brutnell T.P."/>
        </authorList>
    </citation>
    <scope>NUCLEOTIDE SEQUENCE [LARGE SCALE GENOMIC DNA]</scope>
    <source>
        <strain evidence="3">cv. Kellogg 1175</strain>
        <tissue evidence="2">Leaf</tissue>
    </source>
</reference>
<keyword evidence="1" id="KW-0175">Coiled coil</keyword>
<dbReference type="Proteomes" id="UP000095767">
    <property type="component" value="Unassembled WGS sequence"/>
</dbReference>
<comment type="caution">
    <text evidence="2">The sequence shown here is derived from an EMBL/GenBank/DDBJ whole genome shotgun (WGS) entry which is preliminary data.</text>
</comment>
<evidence type="ECO:0000313" key="2">
    <source>
        <dbReference type="EMBL" id="OEL33264.1"/>
    </source>
</evidence>
<organism evidence="2 3">
    <name type="scientific">Dichanthelium oligosanthes</name>
    <dbReference type="NCBI Taxonomy" id="888268"/>
    <lineage>
        <taxon>Eukaryota</taxon>
        <taxon>Viridiplantae</taxon>
        <taxon>Streptophyta</taxon>
        <taxon>Embryophyta</taxon>
        <taxon>Tracheophyta</taxon>
        <taxon>Spermatophyta</taxon>
        <taxon>Magnoliopsida</taxon>
        <taxon>Liliopsida</taxon>
        <taxon>Poales</taxon>
        <taxon>Poaceae</taxon>
        <taxon>PACMAD clade</taxon>
        <taxon>Panicoideae</taxon>
        <taxon>Panicodae</taxon>
        <taxon>Paniceae</taxon>
        <taxon>Dichantheliinae</taxon>
        <taxon>Dichanthelium</taxon>
    </lineage>
</organism>
<accession>A0A1E5W7A7</accession>